<dbReference type="GO" id="GO:0016788">
    <property type="term" value="F:hydrolase activity, acting on ester bonds"/>
    <property type="evidence" value="ECO:0007669"/>
    <property type="project" value="InterPro"/>
</dbReference>
<sequence length="260" mass="29836">MKLIDNHTHLNDEPFRGKELAYLERAVSLGVDQVICAGQDPEFNQRAIDLAERFDDVFATVGYCPDVAKDYDDKAEELLIKQLKHPKVVALGEVGLDYYWDESPRDVQRAVFERQVEIAHQMHLPVNIHTRDGFEDCYEILKKANLEYGAILHNFNGNKEWLEKFLPLNINFSYSGVVSFTKATDVHESAKLVPLDRMLVETDAPYLTPKPYRGKQNEPGYVHYVAKAIADLRGMTLEEVAQVTYDNTKRIYNLDKEEAI</sequence>
<dbReference type="GO" id="GO:0046872">
    <property type="term" value="F:metal ion binding"/>
    <property type="evidence" value="ECO:0007669"/>
    <property type="project" value="UniProtKB-KW"/>
</dbReference>
<feature type="binding site" evidence="3">
    <location>
        <position position="203"/>
    </location>
    <ligand>
        <name>a divalent metal cation</name>
        <dbReference type="ChEBI" id="CHEBI:60240"/>
        <label>1</label>
    </ligand>
</feature>
<keyword evidence="2 4" id="KW-0378">Hydrolase</keyword>
<feature type="binding site" evidence="3">
    <location>
        <position position="153"/>
    </location>
    <ligand>
        <name>a divalent metal cation</name>
        <dbReference type="ChEBI" id="CHEBI:60240"/>
        <label>2</label>
    </ligand>
</feature>
<evidence type="ECO:0000313" key="5">
    <source>
        <dbReference type="Proteomes" id="UP000009311"/>
    </source>
</evidence>
<keyword evidence="1 3" id="KW-0479">Metal-binding</keyword>
<feature type="binding site" evidence="3">
    <location>
        <position position="9"/>
    </location>
    <ligand>
        <name>a divalent metal cation</name>
        <dbReference type="ChEBI" id="CHEBI:60240"/>
        <label>1</label>
    </ligand>
</feature>
<dbReference type="SUPFAM" id="SSF51556">
    <property type="entry name" value="Metallo-dependent hydrolases"/>
    <property type="match status" value="1"/>
</dbReference>
<organism evidence="4 5">
    <name type="scientific">Lactobacillus pasteurii DSM 23907 = CRBIP 24.76</name>
    <dbReference type="NCBI Taxonomy" id="1423790"/>
    <lineage>
        <taxon>Bacteria</taxon>
        <taxon>Bacillati</taxon>
        <taxon>Bacillota</taxon>
        <taxon>Bacilli</taxon>
        <taxon>Lactobacillales</taxon>
        <taxon>Lactobacillaceae</taxon>
        <taxon>Lactobacillus</taxon>
    </lineage>
</organism>
<dbReference type="Proteomes" id="UP000009311">
    <property type="component" value="Unassembled WGS sequence"/>
</dbReference>
<dbReference type="FunFam" id="3.20.20.140:FF:000005">
    <property type="entry name" value="TatD family hydrolase"/>
    <property type="match status" value="1"/>
</dbReference>
<dbReference type="STRING" id="1423790.BN53_03245"/>
<gene>
    <name evidence="4" type="ORF">BN53_03245</name>
</gene>
<comment type="caution">
    <text evidence="4">The sequence shown here is derived from an EMBL/GenBank/DDBJ whole genome shotgun (WGS) entry which is preliminary data.</text>
</comment>
<dbReference type="GO" id="GO:0004536">
    <property type="term" value="F:DNA nuclease activity"/>
    <property type="evidence" value="ECO:0007669"/>
    <property type="project" value="InterPro"/>
</dbReference>
<evidence type="ECO:0000256" key="2">
    <source>
        <dbReference type="ARBA" id="ARBA00022801"/>
    </source>
</evidence>
<feature type="binding site" evidence="3">
    <location>
        <position position="93"/>
    </location>
    <ligand>
        <name>a divalent metal cation</name>
        <dbReference type="ChEBI" id="CHEBI:60240"/>
        <label>1</label>
    </ligand>
</feature>
<dbReference type="InterPro" id="IPR001130">
    <property type="entry name" value="TatD-like"/>
</dbReference>
<dbReference type="EMBL" id="CAKD01000020">
    <property type="protein sequence ID" value="CCI85106.1"/>
    <property type="molecule type" value="Genomic_DNA"/>
</dbReference>
<dbReference type="AlphaFoldDB" id="I7LAZ3"/>
<accession>I7LAZ3</accession>
<feature type="binding site" evidence="3">
    <location>
        <position position="129"/>
    </location>
    <ligand>
        <name>a divalent metal cation</name>
        <dbReference type="ChEBI" id="CHEBI:60240"/>
        <label>2</label>
    </ligand>
</feature>
<evidence type="ECO:0000313" key="4">
    <source>
        <dbReference type="EMBL" id="CCI85106.1"/>
    </source>
</evidence>
<dbReference type="InterPro" id="IPR032466">
    <property type="entry name" value="Metal_Hydrolase"/>
</dbReference>
<protein>
    <submittedName>
        <fullName evidence="4">Hydrolase, TatD family</fullName>
    </submittedName>
</protein>
<evidence type="ECO:0000256" key="1">
    <source>
        <dbReference type="ARBA" id="ARBA00022723"/>
    </source>
</evidence>
<dbReference type="PATRIC" id="fig|1423790.3.peg.1127"/>
<reference evidence="4 5" key="1">
    <citation type="submission" date="2012-06" db="EMBL/GenBank/DDBJ databases">
        <title>Draft Genome Sequence of Lactobacillus pasteurii CRBIP 24.76T.</title>
        <authorList>
            <person name="Cousin S."/>
            <person name="Bouchier C."/>
            <person name="Loux V."/>
            <person name="Ma L."/>
            <person name="Creno S."/>
            <person name="Bizet C."/>
            <person name="Clermont D."/>
        </authorList>
    </citation>
    <scope>NUCLEOTIDE SEQUENCE [LARGE SCALE GENOMIC DNA]</scope>
    <source>
        <strain evidence="5">CRBIP 24.76T</strain>
    </source>
</reference>
<name>I7LAZ3_9LACO</name>
<evidence type="ECO:0000256" key="3">
    <source>
        <dbReference type="PIRSR" id="PIRSR005902-1"/>
    </source>
</evidence>
<proteinExistence type="predicted"/>
<feature type="binding site" evidence="3">
    <location>
        <position position="7"/>
    </location>
    <ligand>
        <name>a divalent metal cation</name>
        <dbReference type="ChEBI" id="CHEBI:60240"/>
        <label>1</label>
    </ligand>
</feature>
<dbReference type="Pfam" id="PF01026">
    <property type="entry name" value="TatD_DNase"/>
    <property type="match status" value="1"/>
</dbReference>
<dbReference type="CDD" id="cd01310">
    <property type="entry name" value="TatD_DNAse"/>
    <property type="match status" value="1"/>
</dbReference>
<dbReference type="Gene3D" id="3.20.20.140">
    <property type="entry name" value="Metal-dependent hydrolases"/>
    <property type="match status" value="1"/>
</dbReference>
<dbReference type="GO" id="GO:0005829">
    <property type="term" value="C:cytosol"/>
    <property type="evidence" value="ECO:0007669"/>
    <property type="project" value="TreeGrafter"/>
</dbReference>
<dbReference type="RefSeq" id="WP_009559656.1">
    <property type="nucleotide sequence ID" value="NZ_AYZN01000003.1"/>
</dbReference>
<dbReference type="PANTHER" id="PTHR46124:SF2">
    <property type="entry name" value="D-AMINOACYL-TRNA DEACYLASE"/>
    <property type="match status" value="1"/>
</dbReference>
<dbReference type="OrthoDB" id="9810005at2"/>
<keyword evidence="5" id="KW-1185">Reference proteome</keyword>
<dbReference type="eggNOG" id="COG0084">
    <property type="taxonomic scope" value="Bacteria"/>
</dbReference>
<dbReference type="PIRSF" id="PIRSF005902">
    <property type="entry name" value="DNase_TatD"/>
    <property type="match status" value="1"/>
</dbReference>
<dbReference type="InterPro" id="IPR015991">
    <property type="entry name" value="TatD/YcfH-like"/>
</dbReference>
<dbReference type="PANTHER" id="PTHR46124">
    <property type="entry name" value="D-AMINOACYL-TRNA DEACYLASE"/>
    <property type="match status" value="1"/>
</dbReference>
<dbReference type="NCBIfam" id="TIGR00010">
    <property type="entry name" value="YchF/TatD family DNA exonuclease"/>
    <property type="match status" value="1"/>
</dbReference>